<evidence type="ECO:0000256" key="2">
    <source>
        <dbReference type="ARBA" id="ARBA00022771"/>
    </source>
</evidence>
<keyword evidence="1" id="KW-0479">Metal-binding</keyword>
<evidence type="ECO:0000313" key="7">
    <source>
        <dbReference type="EMBL" id="KAF5319582.1"/>
    </source>
</evidence>
<protein>
    <recommendedName>
        <fullName evidence="6">MYND-type domain-containing protein</fullName>
    </recommendedName>
</protein>
<evidence type="ECO:0000313" key="8">
    <source>
        <dbReference type="Proteomes" id="UP000567179"/>
    </source>
</evidence>
<accession>A0A8H5BCA2</accession>
<evidence type="ECO:0000259" key="6">
    <source>
        <dbReference type="PROSITE" id="PS50865"/>
    </source>
</evidence>
<dbReference type="SUPFAM" id="SSF144232">
    <property type="entry name" value="HIT/MYND zinc finger-like"/>
    <property type="match status" value="1"/>
</dbReference>
<organism evidence="7 8">
    <name type="scientific">Psilocybe cf. subviscida</name>
    <dbReference type="NCBI Taxonomy" id="2480587"/>
    <lineage>
        <taxon>Eukaryota</taxon>
        <taxon>Fungi</taxon>
        <taxon>Dikarya</taxon>
        <taxon>Basidiomycota</taxon>
        <taxon>Agaricomycotina</taxon>
        <taxon>Agaricomycetes</taxon>
        <taxon>Agaricomycetidae</taxon>
        <taxon>Agaricales</taxon>
        <taxon>Agaricineae</taxon>
        <taxon>Strophariaceae</taxon>
        <taxon>Psilocybe</taxon>
    </lineage>
</organism>
<dbReference type="OrthoDB" id="3145515at2759"/>
<feature type="region of interest" description="Disordered" evidence="5">
    <location>
        <begin position="46"/>
        <end position="94"/>
    </location>
</feature>
<keyword evidence="8" id="KW-1185">Reference proteome</keyword>
<dbReference type="Gene3D" id="6.10.140.2220">
    <property type="match status" value="1"/>
</dbReference>
<keyword evidence="3" id="KW-0862">Zinc</keyword>
<dbReference type="EMBL" id="JAACJJ010000029">
    <property type="protein sequence ID" value="KAF5319582.1"/>
    <property type="molecule type" value="Genomic_DNA"/>
</dbReference>
<evidence type="ECO:0000256" key="3">
    <source>
        <dbReference type="ARBA" id="ARBA00022833"/>
    </source>
</evidence>
<reference evidence="7 8" key="1">
    <citation type="journal article" date="2020" name="ISME J.">
        <title>Uncovering the hidden diversity of litter-decomposition mechanisms in mushroom-forming fungi.</title>
        <authorList>
            <person name="Floudas D."/>
            <person name="Bentzer J."/>
            <person name="Ahren D."/>
            <person name="Johansson T."/>
            <person name="Persson P."/>
            <person name="Tunlid A."/>
        </authorList>
    </citation>
    <scope>NUCLEOTIDE SEQUENCE [LARGE SCALE GENOMIC DNA]</scope>
    <source>
        <strain evidence="7 8">CBS 101986</strain>
    </source>
</reference>
<evidence type="ECO:0000256" key="4">
    <source>
        <dbReference type="PROSITE-ProRule" id="PRU00134"/>
    </source>
</evidence>
<feature type="domain" description="MYND-type" evidence="6">
    <location>
        <begin position="248"/>
        <end position="284"/>
    </location>
</feature>
<sequence>MQYVNRINSGKIWAARPPLQDILYLAPNSAMSDAYMSEDDVPMLYHSDNEHMHGPDSDFSSETPDFSDDGSDRGSHPGDVTPETDSPEPELPPFEFDMRNEEYFPLFPQICTSRLNPQLNAFPQHLWCLLVEITKYPWKDADPLDDWRVNVFRVKDRAENTFVLNVSIYGREDPYTVKWDERCAVGGTVAMMQARKEEKQIEIPAEVGNYMLFGEETAENIQYFPCSLARFMAIGDRINAPGEASPTCDVCTEPATTNCHECFVANYCKESCRLQHQRIHQDECAAMKKIMEWKEMDWNVAPVLNL</sequence>
<dbReference type="InterPro" id="IPR002893">
    <property type="entry name" value="Znf_MYND"/>
</dbReference>
<comment type="caution">
    <text evidence="7">The sequence shown here is derived from an EMBL/GenBank/DDBJ whole genome shotgun (WGS) entry which is preliminary data.</text>
</comment>
<evidence type="ECO:0000256" key="5">
    <source>
        <dbReference type="SAM" id="MobiDB-lite"/>
    </source>
</evidence>
<dbReference type="PROSITE" id="PS01360">
    <property type="entry name" value="ZF_MYND_1"/>
    <property type="match status" value="1"/>
</dbReference>
<dbReference type="GO" id="GO:0008270">
    <property type="term" value="F:zinc ion binding"/>
    <property type="evidence" value="ECO:0007669"/>
    <property type="project" value="UniProtKB-KW"/>
</dbReference>
<keyword evidence="2 4" id="KW-0863">Zinc-finger</keyword>
<evidence type="ECO:0000256" key="1">
    <source>
        <dbReference type="ARBA" id="ARBA00022723"/>
    </source>
</evidence>
<dbReference type="PROSITE" id="PS50865">
    <property type="entry name" value="ZF_MYND_2"/>
    <property type="match status" value="1"/>
</dbReference>
<name>A0A8H5BCA2_9AGAR</name>
<dbReference type="Proteomes" id="UP000567179">
    <property type="component" value="Unassembled WGS sequence"/>
</dbReference>
<feature type="compositionally biased region" description="Basic and acidic residues" evidence="5">
    <location>
        <begin position="47"/>
        <end position="56"/>
    </location>
</feature>
<proteinExistence type="predicted"/>
<gene>
    <name evidence="7" type="ORF">D9619_008698</name>
</gene>
<dbReference type="AlphaFoldDB" id="A0A8H5BCA2"/>